<dbReference type="AlphaFoldDB" id="A0A165DRG2"/>
<evidence type="ECO:0000313" key="2">
    <source>
        <dbReference type="Proteomes" id="UP000076871"/>
    </source>
</evidence>
<evidence type="ECO:0000313" key="1">
    <source>
        <dbReference type="EMBL" id="KZT05471.1"/>
    </source>
</evidence>
<keyword evidence="2" id="KW-1185">Reference proteome</keyword>
<gene>
    <name evidence="1" type="ORF">LAESUDRAFT_232315</name>
</gene>
<accession>A0A165DRG2</accession>
<dbReference type="RefSeq" id="XP_040763211.1">
    <property type="nucleotide sequence ID" value="XM_040901666.1"/>
</dbReference>
<dbReference type="Proteomes" id="UP000076871">
    <property type="component" value="Unassembled WGS sequence"/>
</dbReference>
<dbReference type="OrthoDB" id="3222645at2759"/>
<dbReference type="GeneID" id="63818698"/>
<sequence>MLAHKYQEPQPETGRQWEDVLTEKLQLCVSAVFLVARGEYVPEKEEDNLRIIVRAALRLRKMVREDISSTDYQITVGATGEAFDPEHMTDNYVMKGPVPQVGARVACPYELGLRRVDRREEGGTTVVRSVTLVKSKVLLESTINELVGNPTVNRYDVD</sequence>
<dbReference type="EMBL" id="KV427630">
    <property type="protein sequence ID" value="KZT05471.1"/>
    <property type="molecule type" value="Genomic_DNA"/>
</dbReference>
<organism evidence="1 2">
    <name type="scientific">Laetiporus sulphureus 93-53</name>
    <dbReference type="NCBI Taxonomy" id="1314785"/>
    <lineage>
        <taxon>Eukaryota</taxon>
        <taxon>Fungi</taxon>
        <taxon>Dikarya</taxon>
        <taxon>Basidiomycota</taxon>
        <taxon>Agaricomycotina</taxon>
        <taxon>Agaricomycetes</taxon>
        <taxon>Polyporales</taxon>
        <taxon>Laetiporus</taxon>
    </lineage>
</organism>
<dbReference type="InParanoid" id="A0A165DRG2"/>
<proteinExistence type="predicted"/>
<name>A0A165DRG2_9APHY</name>
<protein>
    <submittedName>
        <fullName evidence="1">Uncharacterized protein</fullName>
    </submittedName>
</protein>
<reference evidence="1 2" key="1">
    <citation type="journal article" date="2016" name="Mol. Biol. Evol.">
        <title>Comparative Genomics of Early-Diverging Mushroom-Forming Fungi Provides Insights into the Origins of Lignocellulose Decay Capabilities.</title>
        <authorList>
            <person name="Nagy L.G."/>
            <person name="Riley R."/>
            <person name="Tritt A."/>
            <person name="Adam C."/>
            <person name="Daum C."/>
            <person name="Floudas D."/>
            <person name="Sun H."/>
            <person name="Yadav J.S."/>
            <person name="Pangilinan J."/>
            <person name="Larsson K.H."/>
            <person name="Matsuura K."/>
            <person name="Barry K."/>
            <person name="Labutti K."/>
            <person name="Kuo R."/>
            <person name="Ohm R.A."/>
            <person name="Bhattacharya S.S."/>
            <person name="Shirouzu T."/>
            <person name="Yoshinaga Y."/>
            <person name="Martin F.M."/>
            <person name="Grigoriev I.V."/>
            <person name="Hibbett D.S."/>
        </authorList>
    </citation>
    <scope>NUCLEOTIDE SEQUENCE [LARGE SCALE GENOMIC DNA]</scope>
    <source>
        <strain evidence="1 2">93-53</strain>
    </source>
</reference>